<accession>A0A4R3MSK5</accession>
<keyword evidence="2" id="KW-1185">Reference proteome</keyword>
<dbReference type="RefSeq" id="WP_132978530.1">
    <property type="nucleotide sequence ID" value="NZ_SMAO01000012.1"/>
</dbReference>
<dbReference type="EMBL" id="SMAO01000012">
    <property type="protein sequence ID" value="TCT18697.1"/>
    <property type="molecule type" value="Genomic_DNA"/>
</dbReference>
<evidence type="ECO:0000313" key="2">
    <source>
        <dbReference type="Proteomes" id="UP000295717"/>
    </source>
</evidence>
<protein>
    <submittedName>
        <fullName evidence="1">Uncharacterized protein</fullName>
    </submittedName>
</protein>
<proteinExistence type="predicted"/>
<reference evidence="1 2" key="1">
    <citation type="submission" date="2019-03" db="EMBL/GenBank/DDBJ databases">
        <title>Genomic Encyclopedia of Type Strains, Phase IV (KMG-IV): sequencing the most valuable type-strain genomes for metagenomic binning, comparative biology and taxonomic classification.</title>
        <authorList>
            <person name="Goeker M."/>
        </authorList>
    </citation>
    <scope>NUCLEOTIDE SEQUENCE [LARGE SCALE GENOMIC DNA]</scope>
    <source>
        <strain evidence="1 2">DSM 13587</strain>
    </source>
</reference>
<dbReference type="Proteomes" id="UP000295717">
    <property type="component" value="Unassembled WGS sequence"/>
</dbReference>
<dbReference type="AlphaFoldDB" id="A0A4R3MSK5"/>
<dbReference type="OrthoDB" id="5772557at2"/>
<evidence type="ECO:0000313" key="1">
    <source>
        <dbReference type="EMBL" id="TCT18697.1"/>
    </source>
</evidence>
<name>A0A4R3MSK5_9GAMM</name>
<sequence>MQAIEFEAVAQHHTLRLPDQVPDGIRLRVLVLMDEDIGDASAKPVVRPRRQPSPRLAGSVVMQDDLLTPAAPEDDWNALP</sequence>
<comment type="caution">
    <text evidence="1">The sequence shown here is derived from an EMBL/GenBank/DDBJ whole genome shotgun (WGS) entry which is preliminary data.</text>
</comment>
<gene>
    <name evidence="1" type="ORF">EDC35_11220</name>
</gene>
<organism evidence="1 2">
    <name type="scientific">Thiobaca trueperi</name>
    <dbReference type="NCBI Taxonomy" id="127458"/>
    <lineage>
        <taxon>Bacteria</taxon>
        <taxon>Pseudomonadati</taxon>
        <taxon>Pseudomonadota</taxon>
        <taxon>Gammaproteobacteria</taxon>
        <taxon>Chromatiales</taxon>
        <taxon>Chromatiaceae</taxon>
        <taxon>Thiobaca</taxon>
    </lineage>
</organism>